<dbReference type="InterPro" id="IPR025676">
    <property type="entry name" value="Clr5_dom"/>
</dbReference>
<dbReference type="RefSeq" id="XP_016243359.1">
    <property type="nucleotide sequence ID" value="XM_016398797.1"/>
</dbReference>
<dbReference type="PANTHER" id="PTHR38788:SF3">
    <property type="entry name" value="CLR5 DOMAIN-CONTAINING PROTEIN"/>
    <property type="match status" value="1"/>
</dbReference>
<dbReference type="AlphaFoldDB" id="A0A0D2BVQ0"/>
<dbReference type="OrthoDB" id="539213at2759"/>
<dbReference type="VEuPathDB" id="FungiDB:PV07_11366"/>
<dbReference type="PANTHER" id="PTHR38788">
    <property type="entry name" value="CLR5 DOMAIN-CONTAINING PROTEIN"/>
    <property type="match status" value="1"/>
</dbReference>
<proteinExistence type="predicted"/>
<keyword evidence="3" id="KW-1185">Reference proteome</keyword>
<protein>
    <recommendedName>
        <fullName evidence="1">Clr5 domain-containing protein</fullName>
    </recommendedName>
</protein>
<gene>
    <name evidence="2" type="ORF">PV07_11366</name>
</gene>
<reference evidence="2 3" key="1">
    <citation type="submission" date="2015-01" db="EMBL/GenBank/DDBJ databases">
        <title>The Genome Sequence of Cladophialophora immunda CBS83496.</title>
        <authorList>
            <consortium name="The Broad Institute Genomics Platform"/>
            <person name="Cuomo C."/>
            <person name="de Hoog S."/>
            <person name="Gorbushina A."/>
            <person name="Stielow B."/>
            <person name="Teixiera M."/>
            <person name="Abouelleil A."/>
            <person name="Chapman S.B."/>
            <person name="Priest M."/>
            <person name="Young S.K."/>
            <person name="Wortman J."/>
            <person name="Nusbaum C."/>
            <person name="Birren B."/>
        </authorList>
    </citation>
    <scope>NUCLEOTIDE SEQUENCE [LARGE SCALE GENOMIC DNA]</scope>
    <source>
        <strain evidence="2 3">CBS 83496</strain>
    </source>
</reference>
<organism evidence="2 3">
    <name type="scientific">Cladophialophora immunda</name>
    <dbReference type="NCBI Taxonomy" id="569365"/>
    <lineage>
        <taxon>Eukaryota</taxon>
        <taxon>Fungi</taxon>
        <taxon>Dikarya</taxon>
        <taxon>Ascomycota</taxon>
        <taxon>Pezizomycotina</taxon>
        <taxon>Eurotiomycetes</taxon>
        <taxon>Chaetothyriomycetidae</taxon>
        <taxon>Chaetothyriales</taxon>
        <taxon>Herpotrichiellaceae</taxon>
        <taxon>Cladophialophora</taxon>
    </lineage>
</organism>
<dbReference type="EMBL" id="KN847046">
    <property type="protein sequence ID" value="KIW23143.1"/>
    <property type="molecule type" value="Genomic_DNA"/>
</dbReference>
<evidence type="ECO:0000313" key="3">
    <source>
        <dbReference type="Proteomes" id="UP000054466"/>
    </source>
</evidence>
<dbReference type="STRING" id="569365.A0A0D2BVQ0"/>
<dbReference type="Proteomes" id="UP000054466">
    <property type="component" value="Unassembled WGS sequence"/>
</dbReference>
<sequence length="571" mass="65030">MAGAAKYPDSASEWLPYRSLITRLWMDENLPLRKIMEIMETQHGFKATIKMYKSKLSAWGLCKHNKLDDVREILQRRERRKALGKKSIFILRGRPVDMADIERYAKRKGLNVSLEEPTTAKSTQAPYLVCWTPPPTPSPLDAPTSLQNVEHFLQSFNAFVQESLRSGAWSLANEFTGFACIRGPTYPTNARDGFFLSMERGIHRYKWGEMTQAYRQWRLGFSRLPSIVRTQNPSQLLCLLELVARLARCKQEVAALLLRFLGDLVKNEQNFSDTRLSMIRGLSRLETGNLTALVAACYDCCREAFCNRFSSDSFFLLDSETLLTTSGTASAKDAHVANLRLNDCISGHEIDDYKALRSARALMGLLMAAEKHKEAESVALNCLTRMHQMRYDEVVGGAFSHIYGNLVHLYLSEKNYEKAYHNMVMRVENYFDMLVYRRDLLDDFLVGAYSQLEWLTRKLGRDGDADRWNREYHILKPRTDRFAENELSCLEAALSKSLGQPCEPVGFAEHQWLSTPESPLETDIEGSLAAPPCEGHVVDEQKTASRSFPTLQRWGGRVDGRVASLICTMTR</sequence>
<name>A0A0D2BVQ0_9EURO</name>
<dbReference type="GeneID" id="27350560"/>
<dbReference type="Pfam" id="PF14420">
    <property type="entry name" value="Clr5"/>
    <property type="match status" value="1"/>
</dbReference>
<evidence type="ECO:0000313" key="2">
    <source>
        <dbReference type="EMBL" id="KIW23143.1"/>
    </source>
</evidence>
<accession>A0A0D2BVQ0</accession>
<feature type="domain" description="Clr5" evidence="1">
    <location>
        <begin position="11"/>
        <end position="63"/>
    </location>
</feature>
<evidence type="ECO:0000259" key="1">
    <source>
        <dbReference type="Pfam" id="PF14420"/>
    </source>
</evidence>
<dbReference type="HOGENOM" id="CLU_482310_0_0_1"/>